<organism evidence="2 3">
    <name type="scientific">Rhizophagus irregularis</name>
    <dbReference type="NCBI Taxonomy" id="588596"/>
    <lineage>
        <taxon>Eukaryota</taxon>
        <taxon>Fungi</taxon>
        <taxon>Fungi incertae sedis</taxon>
        <taxon>Mucoromycota</taxon>
        <taxon>Glomeromycotina</taxon>
        <taxon>Glomeromycetes</taxon>
        <taxon>Glomerales</taxon>
        <taxon>Glomeraceae</taxon>
        <taxon>Rhizophagus</taxon>
    </lineage>
</organism>
<keyword evidence="1" id="KW-0732">Signal</keyword>
<feature type="signal peptide" evidence="1">
    <location>
        <begin position="1"/>
        <end position="22"/>
    </location>
</feature>
<dbReference type="VEuPathDB" id="FungiDB:FUN_020313"/>
<dbReference type="Proteomes" id="UP000233469">
    <property type="component" value="Unassembled WGS sequence"/>
</dbReference>
<evidence type="ECO:0000313" key="3">
    <source>
        <dbReference type="Proteomes" id="UP000233469"/>
    </source>
</evidence>
<comment type="caution">
    <text evidence="2">The sequence shown here is derived from an EMBL/GenBank/DDBJ whole genome shotgun (WGS) entry which is preliminary data.</text>
</comment>
<evidence type="ECO:0000256" key="1">
    <source>
        <dbReference type="SAM" id="SignalP"/>
    </source>
</evidence>
<protein>
    <submittedName>
        <fullName evidence="2">Uncharacterized protein</fullName>
    </submittedName>
</protein>
<gene>
    <name evidence="2" type="ORF">RhiirC2_857709</name>
</gene>
<proteinExistence type="predicted"/>
<reference evidence="2 3" key="2">
    <citation type="submission" date="2017-10" db="EMBL/GenBank/DDBJ databases">
        <title>Extensive intraspecific genome diversity in a model arbuscular mycorrhizal fungus.</title>
        <authorList>
            <person name="Chen E.C.H."/>
            <person name="Morin E."/>
            <person name="Baudet D."/>
            <person name="Noel J."/>
            <person name="Ndikumana S."/>
            <person name="Charron P."/>
            <person name="St-Onge C."/>
            <person name="Giorgi J."/>
            <person name="Grigoriev I.V."/>
            <person name="Roux C."/>
            <person name="Martin F.M."/>
            <person name="Corradi N."/>
        </authorList>
    </citation>
    <scope>NUCLEOTIDE SEQUENCE [LARGE SCALE GENOMIC DNA]</scope>
    <source>
        <strain evidence="2 3">C2</strain>
    </source>
</reference>
<dbReference type="VEuPathDB" id="FungiDB:RhiirA1_537117"/>
<reference evidence="2 3" key="1">
    <citation type="submission" date="2016-04" db="EMBL/GenBank/DDBJ databases">
        <title>Genome analyses suggest a sexual origin of heterokaryosis in a supposedly ancient asexual fungus.</title>
        <authorList>
            <person name="Ropars J."/>
            <person name="Sedzielewska K."/>
            <person name="Noel J."/>
            <person name="Charron P."/>
            <person name="Farinelli L."/>
            <person name="Marton T."/>
            <person name="Kruger M."/>
            <person name="Pelin A."/>
            <person name="Brachmann A."/>
            <person name="Corradi N."/>
        </authorList>
    </citation>
    <scope>NUCLEOTIDE SEQUENCE [LARGE SCALE GENOMIC DNA]</scope>
    <source>
        <strain evidence="2 3">C2</strain>
    </source>
</reference>
<dbReference type="OrthoDB" id="2428437at2759"/>
<accession>A0A2N1MAC3</accession>
<dbReference type="EMBL" id="LLXL01003491">
    <property type="protein sequence ID" value="PKK58603.1"/>
    <property type="molecule type" value="Genomic_DNA"/>
</dbReference>
<name>A0A2N1MAC3_9GLOM</name>
<feature type="chain" id="PRO_5014625285" evidence="1">
    <location>
        <begin position="23"/>
        <end position="140"/>
    </location>
</feature>
<dbReference type="VEuPathDB" id="FungiDB:RhiirFUN_005678"/>
<evidence type="ECO:0000313" key="2">
    <source>
        <dbReference type="EMBL" id="PKK58603.1"/>
    </source>
</evidence>
<dbReference type="AlphaFoldDB" id="A0A2N1MAC3"/>
<sequence length="140" mass="16126">MMFVQNLGLLIILLSVINTSYSYPKHRVAFNPRGDTDDLTKICIHWYDYHQSELSTECDIPLEGSSSKTSPDWSTGYKLSIHTDGGTDHKGPFFWWDSWVNGIYCNDIHIHLKDAGLVIKVSFNMAIVYDKCFWEKKSDD</sequence>